<evidence type="ECO:0000256" key="1">
    <source>
        <dbReference type="SAM" id="Phobius"/>
    </source>
</evidence>
<keyword evidence="1" id="KW-0812">Transmembrane</keyword>
<feature type="transmembrane region" description="Helical" evidence="1">
    <location>
        <begin position="179"/>
        <end position="196"/>
    </location>
</feature>
<dbReference type="EMBL" id="CABWIH010000131">
    <property type="protein sequence ID" value="VWM05275.1"/>
    <property type="molecule type" value="Genomic_DNA"/>
</dbReference>
<dbReference type="AlphaFoldDB" id="A0A5K1IDP3"/>
<dbReference type="Proteomes" id="UP000330807">
    <property type="component" value="Unassembled WGS sequence"/>
</dbReference>
<keyword evidence="1" id="KW-1133">Transmembrane helix</keyword>
<name>A0A5K1IDP3_9ACTN</name>
<protein>
    <submittedName>
        <fullName evidence="2">Uncharacterized protein</fullName>
    </submittedName>
</protein>
<evidence type="ECO:0000313" key="2">
    <source>
        <dbReference type="EMBL" id="VWM05275.1"/>
    </source>
</evidence>
<organism evidence="2 3">
    <name type="scientific">Collinsella aerofaciens</name>
    <dbReference type="NCBI Taxonomy" id="74426"/>
    <lineage>
        <taxon>Bacteria</taxon>
        <taxon>Bacillati</taxon>
        <taxon>Actinomycetota</taxon>
        <taxon>Coriobacteriia</taxon>
        <taxon>Coriobacteriales</taxon>
        <taxon>Coriobacteriaceae</taxon>
        <taxon>Collinsella</taxon>
    </lineage>
</organism>
<proteinExistence type="predicted"/>
<gene>
    <name evidence="2" type="ORF">LMKDKBCB_00677</name>
</gene>
<keyword evidence="1" id="KW-0472">Membrane</keyword>
<accession>A0A5K1IDP3</accession>
<evidence type="ECO:0000313" key="3">
    <source>
        <dbReference type="Proteomes" id="UP000330807"/>
    </source>
</evidence>
<reference evidence="2 3" key="1">
    <citation type="submission" date="2019-10" db="EMBL/GenBank/DDBJ databases">
        <authorList>
            <person name="Wolf R A."/>
        </authorList>
    </citation>
    <scope>NUCLEOTIDE SEQUENCE [LARGE SCALE GENOMIC DNA]</scope>
    <source>
        <strain evidence="2">Collinsella_aerofaciens_AK_138A</strain>
    </source>
</reference>
<sequence length="266" mass="30498">MNDPASNPLHWANRGWSDSRFSIIPGTVRKGPGTHPRAEFDLPLALFWTAVSGLDASTRRDLGGTLLEPRIPWAASYWPVSFCWRDGWIILEDMSSINNDSSSRYMTYYRPVRKLPNKRDAMLHVLRAPFPLTTDKVFTAFSTCSLGHTDDPAFMPPYNGRPSETMVSLMNSFRMKPGYIVWGGYLHVWVNILYWMRESRDLDFRHTVGAVSAVEELELFRAYKAYYDQLRREVPAPYAGAVTWPDQCDPRFPPPGDPRRANYILA</sequence>